<dbReference type="RefSeq" id="WP_219927274.1">
    <property type="nucleotide sequence ID" value="NZ_PVNH01000013.1"/>
</dbReference>
<protein>
    <submittedName>
        <fullName evidence="1">Uncharacterized protein</fullName>
    </submittedName>
</protein>
<comment type="caution">
    <text evidence="1">The sequence shown here is derived from an EMBL/GenBank/DDBJ whole genome shotgun (WGS) entry which is preliminary data.</text>
</comment>
<evidence type="ECO:0000313" key="1">
    <source>
        <dbReference type="EMBL" id="PRX43845.1"/>
    </source>
</evidence>
<proteinExistence type="predicted"/>
<evidence type="ECO:0000313" key="2">
    <source>
        <dbReference type="Proteomes" id="UP000238362"/>
    </source>
</evidence>
<dbReference type="AlphaFoldDB" id="A0A2T0LLC5"/>
<keyword evidence="2" id="KW-1185">Reference proteome</keyword>
<gene>
    <name evidence="1" type="ORF">B0I33_1138</name>
</gene>
<organism evidence="1 2">
    <name type="scientific">Prauserella shujinwangii</name>
    <dbReference type="NCBI Taxonomy" id="1453103"/>
    <lineage>
        <taxon>Bacteria</taxon>
        <taxon>Bacillati</taxon>
        <taxon>Actinomycetota</taxon>
        <taxon>Actinomycetes</taxon>
        <taxon>Pseudonocardiales</taxon>
        <taxon>Pseudonocardiaceae</taxon>
        <taxon>Prauserella</taxon>
    </lineage>
</organism>
<accession>A0A2T0LLC5</accession>
<reference evidence="1 2" key="1">
    <citation type="submission" date="2018-03" db="EMBL/GenBank/DDBJ databases">
        <title>Genomic Encyclopedia of Type Strains, Phase III (KMG-III): the genomes of soil and plant-associated and newly described type strains.</title>
        <authorList>
            <person name="Whitman W."/>
        </authorList>
    </citation>
    <scope>NUCLEOTIDE SEQUENCE [LARGE SCALE GENOMIC DNA]</scope>
    <source>
        <strain evidence="1 2">CGMCC 4.7125</strain>
    </source>
</reference>
<sequence>MAALNVLAELGQLHLSRPALDASPEQVARWYERKATVLEHLASQGSDTAELAEAAHRRAEALGVGRCAA</sequence>
<name>A0A2T0LLC5_9PSEU</name>
<dbReference type="EMBL" id="PVNH01000013">
    <property type="protein sequence ID" value="PRX43845.1"/>
    <property type="molecule type" value="Genomic_DNA"/>
</dbReference>
<dbReference type="Proteomes" id="UP000238362">
    <property type="component" value="Unassembled WGS sequence"/>
</dbReference>